<comment type="subcellular location">
    <subcellularLocation>
        <location evidence="1">Cell membrane</location>
        <topology evidence="1">Multi-pass membrane protein</topology>
    </subcellularLocation>
</comment>
<dbReference type="PANTHER" id="PTHR30250">
    <property type="entry name" value="PST FAMILY PREDICTED COLANIC ACID TRANSPORTER"/>
    <property type="match status" value="1"/>
</dbReference>
<feature type="transmembrane region" description="Helical" evidence="6">
    <location>
        <begin position="243"/>
        <end position="264"/>
    </location>
</feature>
<protein>
    <submittedName>
        <fullName evidence="7">PST family polysaccharide transporter</fullName>
    </submittedName>
</protein>
<organism evidence="7 8">
    <name type="scientific">Enterococcus faecium (strain ATCC BAA-472 / TX0016 / DO)</name>
    <dbReference type="NCBI Taxonomy" id="333849"/>
    <lineage>
        <taxon>Bacteria</taxon>
        <taxon>Bacillati</taxon>
        <taxon>Bacillota</taxon>
        <taxon>Bacilli</taxon>
        <taxon>Lactobacillales</taxon>
        <taxon>Enterococcaceae</taxon>
        <taxon>Enterococcus</taxon>
    </lineage>
</organism>
<keyword evidence="4 6" id="KW-1133">Transmembrane helix</keyword>
<feature type="transmembrane region" description="Helical" evidence="6">
    <location>
        <begin position="383"/>
        <end position="414"/>
    </location>
</feature>
<keyword evidence="2" id="KW-1003">Cell membrane</keyword>
<keyword evidence="8" id="KW-1185">Reference proteome</keyword>
<keyword evidence="5 6" id="KW-0472">Membrane</keyword>
<dbReference type="KEGG" id="efu:HMPREF0351_11952"/>
<feature type="transmembrane region" description="Helical" evidence="6">
    <location>
        <begin position="92"/>
        <end position="111"/>
    </location>
</feature>
<feature type="transmembrane region" description="Helical" evidence="6">
    <location>
        <begin position="434"/>
        <end position="456"/>
    </location>
</feature>
<dbReference type="Proteomes" id="UP000005269">
    <property type="component" value="Chromosome"/>
</dbReference>
<feature type="transmembrane region" description="Helical" evidence="6">
    <location>
        <begin position="187"/>
        <end position="206"/>
    </location>
</feature>
<sequence>MSNRSKNYIRNSIWGILSTMASILLPFIVRTVLIYKMGIQYVGLNTLFATVLQVFSLAELGFGSALVVSMYGPVAENNTPLLCALLNFYKKVYRVIGCAIVVLGIILLPFISKLINGTYPNDINIYVLYLIYLLNTVSSYLLFAYKSSLLVAHQRNDIKNKIILICNFLQNAIQIVSLLIWGNYYAYIIWLPIATIVINLCTAVVTRKFYPLLKPSGTVPAEQIALIRKQVVALVWHKLGNTIIFSFDNIIISATLGLVTLGMYNNYYYIFNSVASIFSIVYDSIIPGIGNAMITESKESNYHRFLKFDILNKYLIGICASCLLVLYQPFILLWQGKSIMLDNMTVYLLVTLFIVWHLRRIIHTFKDAAGLWEIDRYRPIVEALVKLVLNIVLIRTMGINAVVLSTIIAMLLVGFPWDIKVFIKDYLNKASKQYYWQTLKCVIQYVAGLLIVYTVLKFLPHNTLWYFILKAVLCASLSAIIFATLYCKEKAFIEVVNLVVKHLKKRQKN</sequence>
<feature type="transmembrane region" description="Helical" evidence="6">
    <location>
        <begin position="270"/>
        <end position="294"/>
    </location>
</feature>
<name>I3U3I8_ENTFD</name>
<feature type="transmembrane region" description="Helical" evidence="6">
    <location>
        <begin position="12"/>
        <end position="35"/>
    </location>
</feature>
<dbReference type="PANTHER" id="PTHR30250:SF26">
    <property type="entry name" value="PSMA PROTEIN"/>
    <property type="match status" value="1"/>
</dbReference>
<evidence type="ECO:0000256" key="5">
    <source>
        <dbReference type="ARBA" id="ARBA00023136"/>
    </source>
</evidence>
<reference evidence="7 8" key="1">
    <citation type="journal article" date="2012" name="BMC Microbiol.">
        <title>Complete genome sequence of Enterococcus faecium strain TX16 and comparative genomic analysis of Enterococcus faecium genomes.</title>
        <authorList>
            <person name="Qin X."/>
            <person name="Galloway-Pena J.R."/>
            <person name="Sillanpaa J."/>
            <person name="Hyeob Roh J."/>
            <person name="Nallapareddy S.R."/>
            <person name="Chowdhury S."/>
            <person name="Bourgogne A."/>
            <person name="Choudhury T."/>
            <person name="Munzy D.M."/>
            <person name="Buhay C.J."/>
            <person name="Ding Y."/>
            <person name="Dugan-Rocha S."/>
            <person name="Liu W."/>
            <person name="Kovar C."/>
            <person name="Sodergren E."/>
            <person name="Highlander S."/>
            <person name="Petrosino J.F."/>
            <person name="Worley K.C."/>
            <person name="Gibbs R.A."/>
            <person name="Weinstock G.M."/>
            <person name="Murray B.E."/>
        </authorList>
    </citation>
    <scope>NUCLEOTIDE SEQUENCE [LARGE SCALE GENOMIC DNA]</scope>
    <source>
        <strain evidence="8">ATCC BAA-472 / TX0016 / DO</strain>
    </source>
</reference>
<dbReference type="InterPro" id="IPR002797">
    <property type="entry name" value="Polysacc_synth"/>
</dbReference>
<proteinExistence type="predicted"/>
<feature type="transmembrane region" description="Helical" evidence="6">
    <location>
        <begin position="47"/>
        <end position="71"/>
    </location>
</feature>
<dbReference type="AlphaFoldDB" id="I3U3I8"/>
<evidence type="ECO:0000256" key="4">
    <source>
        <dbReference type="ARBA" id="ARBA00022989"/>
    </source>
</evidence>
<feature type="transmembrane region" description="Helical" evidence="6">
    <location>
        <begin position="344"/>
        <end position="362"/>
    </location>
</feature>
<evidence type="ECO:0000313" key="8">
    <source>
        <dbReference type="Proteomes" id="UP000005269"/>
    </source>
</evidence>
<dbReference type="InterPro" id="IPR050833">
    <property type="entry name" value="Poly_Biosynth_Transport"/>
</dbReference>
<feature type="transmembrane region" description="Helical" evidence="6">
    <location>
        <begin position="463"/>
        <end position="486"/>
    </location>
</feature>
<evidence type="ECO:0000313" key="7">
    <source>
        <dbReference type="EMBL" id="AFK59576.1"/>
    </source>
</evidence>
<keyword evidence="3 6" id="KW-0812">Transmembrane</keyword>
<feature type="transmembrane region" description="Helical" evidence="6">
    <location>
        <begin position="162"/>
        <end position="181"/>
    </location>
</feature>
<feature type="transmembrane region" description="Helical" evidence="6">
    <location>
        <begin position="314"/>
        <end position="332"/>
    </location>
</feature>
<dbReference type="EMBL" id="CP003583">
    <property type="protein sequence ID" value="AFK59576.1"/>
    <property type="molecule type" value="Genomic_DNA"/>
</dbReference>
<evidence type="ECO:0000256" key="2">
    <source>
        <dbReference type="ARBA" id="ARBA00022475"/>
    </source>
</evidence>
<dbReference type="Pfam" id="PF01943">
    <property type="entry name" value="Polysacc_synt"/>
    <property type="match status" value="1"/>
</dbReference>
<evidence type="ECO:0000256" key="1">
    <source>
        <dbReference type="ARBA" id="ARBA00004651"/>
    </source>
</evidence>
<evidence type="ECO:0000256" key="3">
    <source>
        <dbReference type="ARBA" id="ARBA00022692"/>
    </source>
</evidence>
<dbReference type="GO" id="GO:0005886">
    <property type="term" value="C:plasma membrane"/>
    <property type="evidence" value="ECO:0007669"/>
    <property type="project" value="UniProtKB-SubCell"/>
</dbReference>
<gene>
    <name evidence="7" type="primary">rfbX</name>
    <name evidence="7" type="ORF">HMPREF0351_11952</name>
</gene>
<feature type="transmembrane region" description="Helical" evidence="6">
    <location>
        <begin position="123"/>
        <end position="142"/>
    </location>
</feature>
<accession>I3U3I8</accession>
<dbReference type="HOGENOM" id="CLU_040274_1_0_9"/>
<evidence type="ECO:0000256" key="6">
    <source>
        <dbReference type="SAM" id="Phobius"/>
    </source>
</evidence>